<dbReference type="Gene3D" id="3.40.190.10">
    <property type="entry name" value="Periplasmic binding protein-like II"/>
    <property type="match status" value="2"/>
</dbReference>
<evidence type="ECO:0000259" key="5">
    <source>
        <dbReference type="SMART" id="SM00062"/>
    </source>
</evidence>
<evidence type="ECO:0000256" key="1">
    <source>
        <dbReference type="ARBA" id="ARBA00010333"/>
    </source>
</evidence>
<reference evidence="7" key="1">
    <citation type="submission" date="2023-07" db="EMBL/GenBank/DDBJ databases">
        <authorList>
            <person name="Luz R."/>
            <person name="Cordeiro R."/>
            <person name="Fonseca A."/>
            <person name="Goncalves V."/>
        </authorList>
    </citation>
    <scope>NUCLEOTIDE SEQUENCE [LARGE SCALE GENOMIC DNA]</scope>
    <source>
        <strain evidence="7">BACA0444</strain>
    </source>
</reference>
<keyword evidence="2" id="KW-0813">Transport</keyword>
<feature type="domain" description="Solute-binding protein family 3/N-terminal" evidence="5">
    <location>
        <begin position="36"/>
        <end position="268"/>
    </location>
</feature>
<feature type="signal peptide" evidence="4">
    <location>
        <begin position="1"/>
        <end position="24"/>
    </location>
</feature>
<evidence type="ECO:0000313" key="6">
    <source>
        <dbReference type="EMBL" id="MDS3862089.1"/>
    </source>
</evidence>
<evidence type="ECO:0000256" key="4">
    <source>
        <dbReference type="SAM" id="SignalP"/>
    </source>
</evidence>
<evidence type="ECO:0000313" key="7">
    <source>
        <dbReference type="Proteomes" id="UP001268256"/>
    </source>
</evidence>
<dbReference type="Pfam" id="PF00497">
    <property type="entry name" value="SBP_bac_3"/>
    <property type="match status" value="1"/>
</dbReference>
<dbReference type="RefSeq" id="WP_322879301.1">
    <property type="nucleotide sequence ID" value="NZ_JAVMIP010000021.1"/>
</dbReference>
<dbReference type="EMBL" id="JAVMIP010000021">
    <property type="protein sequence ID" value="MDS3862089.1"/>
    <property type="molecule type" value="Genomic_DNA"/>
</dbReference>
<name>A0AAE4FVI7_9CYAN</name>
<dbReference type="Proteomes" id="UP001268256">
    <property type="component" value="Unassembled WGS sequence"/>
</dbReference>
<keyword evidence="3 4" id="KW-0732">Signal</keyword>
<comment type="caution">
    <text evidence="6">The sequence shown here is derived from an EMBL/GenBank/DDBJ whole genome shotgun (WGS) entry which is preliminary data.</text>
</comment>
<evidence type="ECO:0000256" key="3">
    <source>
        <dbReference type="ARBA" id="ARBA00022729"/>
    </source>
</evidence>
<dbReference type="InterPro" id="IPR001638">
    <property type="entry name" value="Solute-binding_3/MltF_N"/>
</dbReference>
<protein>
    <submittedName>
        <fullName evidence="6">Extracellular substrate binding-like orphan protein GrrP</fullName>
    </submittedName>
</protein>
<organism evidence="6 7">
    <name type="scientific">Pseudocalidococcus azoricus BACA0444</name>
    <dbReference type="NCBI Taxonomy" id="2918990"/>
    <lineage>
        <taxon>Bacteria</taxon>
        <taxon>Bacillati</taxon>
        <taxon>Cyanobacteriota</taxon>
        <taxon>Cyanophyceae</taxon>
        <taxon>Acaryochloridales</taxon>
        <taxon>Thermosynechococcaceae</taxon>
        <taxon>Pseudocalidococcus</taxon>
        <taxon>Pseudocalidococcus azoricus</taxon>
    </lineage>
</organism>
<proteinExistence type="inferred from homology"/>
<accession>A0AAE4FVI7</accession>
<dbReference type="SUPFAM" id="SSF53850">
    <property type="entry name" value="Periplasmic binding protein-like II"/>
    <property type="match status" value="1"/>
</dbReference>
<dbReference type="GO" id="GO:0006865">
    <property type="term" value="P:amino acid transport"/>
    <property type="evidence" value="ECO:0007669"/>
    <property type="project" value="TreeGrafter"/>
</dbReference>
<dbReference type="SMART" id="SM00062">
    <property type="entry name" value="PBPb"/>
    <property type="match status" value="1"/>
</dbReference>
<evidence type="ECO:0000256" key="2">
    <source>
        <dbReference type="ARBA" id="ARBA00022448"/>
    </source>
</evidence>
<gene>
    <name evidence="6" type="primary">grrP</name>
    <name evidence="6" type="ORF">RIF25_14900</name>
</gene>
<dbReference type="NCBIfam" id="TIGR04262">
    <property type="entry name" value="orph_peri_GRRM"/>
    <property type="match status" value="1"/>
</dbReference>
<dbReference type="PANTHER" id="PTHR30085:SF6">
    <property type="entry name" value="ABC TRANSPORTER GLUTAMINE-BINDING PROTEIN GLNH"/>
    <property type="match status" value="1"/>
</dbReference>
<dbReference type="AlphaFoldDB" id="A0AAE4FVI7"/>
<dbReference type="PANTHER" id="PTHR30085">
    <property type="entry name" value="AMINO ACID ABC TRANSPORTER PERMEASE"/>
    <property type="match status" value="1"/>
</dbReference>
<dbReference type="InterPro" id="IPR051455">
    <property type="entry name" value="Bact_solute-bind_prot3"/>
</dbReference>
<keyword evidence="7" id="KW-1185">Reference proteome</keyword>
<dbReference type="GO" id="GO:0030288">
    <property type="term" value="C:outer membrane-bounded periplasmic space"/>
    <property type="evidence" value="ECO:0007669"/>
    <property type="project" value="TreeGrafter"/>
</dbReference>
<dbReference type="GO" id="GO:0005576">
    <property type="term" value="C:extracellular region"/>
    <property type="evidence" value="ECO:0007669"/>
    <property type="project" value="TreeGrafter"/>
</dbReference>
<sequence>MFTKVKLLLLSSLFLLVTPRAGLAETVMEKVARTGILTVGISLNQAPYSYINAENEIDGYSVNVVNLIRNQLSQELGKPITLQAVQAEDTAAQISKLQNREIDIACNTAFTWTRDQYVDFSTSYNIVNVRVLVPQGSNLLTLQALAGKRLAVVPNTVFEKATKLAQPQATLVPFATFTDALKALKAKKVDGVVGDSLFVMALSQSLGMMNLDLAPQSPLASYGVGCMLPQGDATFRRQVNYTIVKFMGEFLRGEPQATELINTWIGEAGLVKVDPEVLRNFFRFTVLTHEQIP</sequence>
<feature type="chain" id="PRO_5041971308" evidence="4">
    <location>
        <begin position="25"/>
        <end position="293"/>
    </location>
</feature>
<comment type="similarity">
    <text evidence="1">Belongs to the bacterial solute-binding protein 3 family.</text>
</comment>
<dbReference type="InterPro" id="IPR026358">
    <property type="entry name" value="Orph_peri_GRRM"/>
</dbReference>